<dbReference type="InterPro" id="IPR007219">
    <property type="entry name" value="XnlR_reg_dom"/>
</dbReference>
<dbReference type="GO" id="GO:0005634">
    <property type="term" value="C:nucleus"/>
    <property type="evidence" value="ECO:0007669"/>
    <property type="project" value="UniProtKB-SubCell"/>
</dbReference>
<evidence type="ECO:0000256" key="2">
    <source>
        <dbReference type="ARBA" id="ARBA00022723"/>
    </source>
</evidence>
<dbReference type="SUPFAM" id="SSF57701">
    <property type="entry name" value="Zn2/Cys6 DNA-binding domain"/>
    <property type="match status" value="1"/>
</dbReference>
<dbReference type="AlphaFoldDB" id="A0A5N7ADB3"/>
<keyword evidence="10" id="KW-1185">Reference proteome</keyword>
<dbReference type="PANTHER" id="PTHR46910">
    <property type="entry name" value="TRANSCRIPTION FACTOR PDR1"/>
    <property type="match status" value="1"/>
</dbReference>
<dbReference type="GO" id="GO:0006351">
    <property type="term" value="P:DNA-templated transcription"/>
    <property type="evidence" value="ECO:0007669"/>
    <property type="project" value="InterPro"/>
</dbReference>
<dbReference type="GeneID" id="43650285"/>
<dbReference type="SMART" id="SM00066">
    <property type="entry name" value="GAL4"/>
    <property type="match status" value="1"/>
</dbReference>
<organism evidence="9 10">
    <name type="scientific">Aspergillus caelatus</name>
    <dbReference type="NCBI Taxonomy" id="61420"/>
    <lineage>
        <taxon>Eukaryota</taxon>
        <taxon>Fungi</taxon>
        <taxon>Dikarya</taxon>
        <taxon>Ascomycota</taxon>
        <taxon>Pezizomycotina</taxon>
        <taxon>Eurotiomycetes</taxon>
        <taxon>Eurotiomycetidae</taxon>
        <taxon>Eurotiales</taxon>
        <taxon>Aspergillaceae</taxon>
        <taxon>Aspergillus</taxon>
        <taxon>Aspergillus subgen. Circumdati</taxon>
    </lineage>
</organism>
<sequence length="635" mass="71246">MSPQSHDARIGRPRKACDSCYSRKIKCVEKSNAAKCDWCLHQELECTYTGIDGRRKRRADDSSDSEYAHKYAHKHAHAKIPDEYVSVFNSGRRSDMNKITPVAGYASHHLPQNQVVEGHELGQYNRSLNTQDNNSVFFRYYGIPVFSPMGQKWIQSHHGTSDMLKTLLSSGLPWASSRNHLSLEQGAGLKSGGTPVELPDRFVTEACIAFCKCGKVGLIYPIADMSLLEDSVEIAYSPPSGKHPQALSIAKALVHSFVAFCTAADRREHILYPVDGEQCALEAESLLSTVHDPAHSMGKLQVLLLLLLFHFSQGRLERARELMSYVARLANDLSSITRLSEPPSGPEGTVAPYCTGDKESTFRTLYWNSFMLDKELAFRTGTPVLMLAESLIPASLDATESPFDYLSRLLPTRYPQNHRTKSSISHLKLSLVMSRVYSELYEPHSLQKSDTEILRTIRALDDELEAWRLSIPKTCRPTLHISDLPTRSTTDVELLLINLRYHHSLGSIHHAVSRCRPCGPMTEALRSSLNLSVRASVSSLEILRATCFTLNREIFWFICFYLFSAILNLLCKIITEPSDFDNPECMRILKDTPVVLREMGVLQLTSTERQHLDLMILLSSELSALVEGSSVRNST</sequence>
<evidence type="ECO:0000313" key="9">
    <source>
        <dbReference type="EMBL" id="KAE8367857.1"/>
    </source>
</evidence>
<reference evidence="9 10" key="1">
    <citation type="submission" date="2019-04" db="EMBL/GenBank/DDBJ databases">
        <title>Friends and foes A comparative genomics studyof 23 Aspergillus species from section Flavi.</title>
        <authorList>
            <consortium name="DOE Joint Genome Institute"/>
            <person name="Kjaerbolling I."/>
            <person name="Vesth T."/>
            <person name="Frisvad J.C."/>
            <person name="Nybo J.L."/>
            <person name="Theobald S."/>
            <person name="Kildgaard S."/>
            <person name="Isbrandt T."/>
            <person name="Kuo A."/>
            <person name="Sato A."/>
            <person name="Lyhne E.K."/>
            <person name="Kogle M.E."/>
            <person name="Wiebenga A."/>
            <person name="Kun R.S."/>
            <person name="Lubbers R.J."/>
            <person name="Makela M.R."/>
            <person name="Barry K."/>
            <person name="Chovatia M."/>
            <person name="Clum A."/>
            <person name="Daum C."/>
            <person name="Haridas S."/>
            <person name="He G."/>
            <person name="LaButti K."/>
            <person name="Lipzen A."/>
            <person name="Mondo S."/>
            <person name="Riley R."/>
            <person name="Salamov A."/>
            <person name="Simmons B.A."/>
            <person name="Magnuson J.K."/>
            <person name="Henrissat B."/>
            <person name="Mortensen U.H."/>
            <person name="Larsen T.O."/>
            <person name="Devries R.P."/>
            <person name="Grigoriev I.V."/>
            <person name="Machida M."/>
            <person name="Baker S.E."/>
            <person name="Andersen M.R."/>
        </authorList>
    </citation>
    <scope>NUCLEOTIDE SEQUENCE [LARGE SCALE GENOMIC DNA]</scope>
    <source>
        <strain evidence="9 10">CBS 763.97</strain>
    </source>
</reference>
<name>A0A5N7ADB3_9EURO</name>
<evidence type="ECO:0000256" key="7">
    <source>
        <dbReference type="SAM" id="Phobius"/>
    </source>
</evidence>
<keyword evidence="7" id="KW-0472">Membrane</keyword>
<dbReference type="EMBL" id="ML737592">
    <property type="protein sequence ID" value="KAE8367857.1"/>
    <property type="molecule type" value="Genomic_DNA"/>
</dbReference>
<evidence type="ECO:0000256" key="3">
    <source>
        <dbReference type="ARBA" id="ARBA00023015"/>
    </source>
</evidence>
<feature type="domain" description="Zn(2)-C6 fungal-type" evidence="8">
    <location>
        <begin position="16"/>
        <end position="48"/>
    </location>
</feature>
<proteinExistence type="predicted"/>
<dbReference type="CDD" id="cd12148">
    <property type="entry name" value="fungal_TF_MHR"/>
    <property type="match status" value="1"/>
</dbReference>
<dbReference type="RefSeq" id="XP_031930938.1">
    <property type="nucleotide sequence ID" value="XM_032065839.1"/>
</dbReference>
<dbReference type="InterPro" id="IPR001138">
    <property type="entry name" value="Zn2Cys6_DnaBD"/>
</dbReference>
<keyword evidence="2" id="KW-0479">Metal-binding</keyword>
<comment type="subcellular location">
    <subcellularLocation>
        <location evidence="1">Nucleus</location>
    </subcellularLocation>
</comment>
<dbReference type="GO" id="GO:0003677">
    <property type="term" value="F:DNA binding"/>
    <property type="evidence" value="ECO:0007669"/>
    <property type="project" value="UniProtKB-KW"/>
</dbReference>
<evidence type="ECO:0000313" key="10">
    <source>
        <dbReference type="Proteomes" id="UP000326268"/>
    </source>
</evidence>
<dbReference type="Pfam" id="PF04082">
    <property type="entry name" value="Fungal_trans"/>
    <property type="match status" value="1"/>
</dbReference>
<keyword evidence="4" id="KW-0238">DNA-binding</keyword>
<dbReference type="PROSITE" id="PS50048">
    <property type="entry name" value="ZN2_CY6_FUNGAL_2"/>
    <property type="match status" value="1"/>
</dbReference>
<evidence type="ECO:0000256" key="1">
    <source>
        <dbReference type="ARBA" id="ARBA00004123"/>
    </source>
</evidence>
<accession>A0A5N7ADB3</accession>
<dbReference type="InterPro" id="IPR036864">
    <property type="entry name" value="Zn2-C6_fun-type_DNA-bd_sf"/>
</dbReference>
<keyword evidence="7" id="KW-0812">Transmembrane</keyword>
<dbReference type="GO" id="GO:0009893">
    <property type="term" value="P:positive regulation of metabolic process"/>
    <property type="evidence" value="ECO:0007669"/>
    <property type="project" value="UniProtKB-ARBA"/>
</dbReference>
<dbReference type="GO" id="GO:0000981">
    <property type="term" value="F:DNA-binding transcription factor activity, RNA polymerase II-specific"/>
    <property type="evidence" value="ECO:0007669"/>
    <property type="project" value="InterPro"/>
</dbReference>
<dbReference type="GO" id="GO:0008270">
    <property type="term" value="F:zinc ion binding"/>
    <property type="evidence" value="ECO:0007669"/>
    <property type="project" value="InterPro"/>
</dbReference>
<dbReference type="PANTHER" id="PTHR46910:SF37">
    <property type="entry name" value="ZN(II)2CYS6 TRANSCRIPTION FACTOR (EUROFUNG)"/>
    <property type="match status" value="1"/>
</dbReference>
<dbReference type="InterPro" id="IPR050987">
    <property type="entry name" value="AtrR-like"/>
</dbReference>
<evidence type="ECO:0000256" key="6">
    <source>
        <dbReference type="ARBA" id="ARBA00023242"/>
    </source>
</evidence>
<feature type="transmembrane region" description="Helical" evidence="7">
    <location>
        <begin position="554"/>
        <end position="571"/>
    </location>
</feature>
<evidence type="ECO:0000256" key="4">
    <source>
        <dbReference type="ARBA" id="ARBA00023125"/>
    </source>
</evidence>
<evidence type="ECO:0000259" key="8">
    <source>
        <dbReference type="PROSITE" id="PS50048"/>
    </source>
</evidence>
<dbReference type="OrthoDB" id="4116913at2759"/>
<keyword evidence="7" id="KW-1133">Transmembrane helix</keyword>
<keyword evidence="3" id="KW-0805">Transcription regulation</keyword>
<keyword evidence="6" id="KW-0539">Nucleus</keyword>
<dbReference type="CDD" id="cd00067">
    <property type="entry name" value="GAL4"/>
    <property type="match status" value="1"/>
</dbReference>
<protein>
    <recommendedName>
        <fullName evidence="8">Zn(2)-C6 fungal-type domain-containing protein</fullName>
    </recommendedName>
</protein>
<keyword evidence="5" id="KW-0804">Transcription</keyword>
<evidence type="ECO:0000256" key="5">
    <source>
        <dbReference type="ARBA" id="ARBA00023163"/>
    </source>
</evidence>
<dbReference type="Gene3D" id="4.10.240.10">
    <property type="entry name" value="Zn(2)-C6 fungal-type DNA-binding domain"/>
    <property type="match status" value="1"/>
</dbReference>
<gene>
    <name evidence="9" type="ORF">BDV27DRAFT_123287</name>
</gene>
<dbReference type="Proteomes" id="UP000326268">
    <property type="component" value="Unassembled WGS sequence"/>
</dbReference>